<dbReference type="RefSeq" id="WP_148103893.1">
    <property type="nucleotide sequence ID" value="NZ_RSDW01000001.1"/>
</dbReference>
<dbReference type="AlphaFoldDB" id="A0A428MPB6"/>
<protein>
    <recommendedName>
        <fullName evidence="3">MftR C-terminal domain-containing protein</fullName>
    </recommendedName>
</protein>
<dbReference type="Proteomes" id="UP000269669">
    <property type="component" value="Unassembled WGS sequence"/>
</dbReference>
<gene>
    <name evidence="1" type="ORF">EDE15_4285</name>
</gene>
<reference evidence="1 2" key="1">
    <citation type="submission" date="2018-12" db="EMBL/GenBank/DDBJ databases">
        <title>Sequencing of bacterial isolates from soil warming experiment in Harvard Forest, Massachusetts, USA.</title>
        <authorList>
            <person name="Deangelis K."/>
        </authorList>
    </citation>
    <scope>NUCLEOTIDE SEQUENCE [LARGE SCALE GENOMIC DNA]</scope>
    <source>
        <strain evidence="1 2">EB153</strain>
    </source>
</reference>
<name>A0A428MPB6_9BACT</name>
<proteinExistence type="predicted"/>
<evidence type="ECO:0000313" key="2">
    <source>
        <dbReference type="Proteomes" id="UP000269669"/>
    </source>
</evidence>
<evidence type="ECO:0008006" key="3">
    <source>
        <dbReference type="Google" id="ProtNLM"/>
    </source>
</evidence>
<organism evidence="1 2">
    <name type="scientific">Edaphobacter aggregans</name>
    <dbReference type="NCBI Taxonomy" id="570835"/>
    <lineage>
        <taxon>Bacteria</taxon>
        <taxon>Pseudomonadati</taxon>
        <taxon>Acidobacteriota</taxon>
        <taxon>Terriglobia</taxon>
        <taxon>Terriglobales</taxon>
        <taxon>Acidobacteriaceae</taxon>
        <taxon>Edaphobacter</taxon>
    </lineage>
</organism>
<dbReference type="OrthoDB" id="268339at2"/>
<evidence type="ECO:0000313" key="1">
    <source>
        <dbReference type="EMBL" id="RSL18686.1"/>
    </source>
</evidence>
<comment type="caution">
    <text evidence="1">The sequence shown here is derived from an EMBL/GenBank/DDBJ whole genome shotgun (WGS) entry which is preliminary data.</text>
</comment>
<dbReference type="EMBL" id="RSDW01000001">
    <property type="protein sequence ID" value="RSL18686.1"/>
    <property type="molecule type" value="Genomic_DNA"/>
</dbReference>
<sequence>MLSLWFQQVTNGPMMAARQEAIEILSVAIRRIPRRKAASPQLIAETLFAIYMATTLEWLIREDEPGSWLLNNMRARLKLGLEGMA</sequence>
<keyword evidence="2" id="KW-1185">Reference proteome</keyword>
<accession>A0A428MPB6</accession>